<dbReference type="Pfam" id="PF14592">
    <property type="entry name" value="Chondroitinas_B"/>
    <property type="match status" value="1"/>
</dbReference>
<dbReference type="RefSeq" id="WP_148747779.1">
    <property type="nucleotide sequence ID" value="NZ_PJAI02000024.1"/>
</dbReference>
<comment type="caution">
    <text evidence="4">The sequence shown here is derived from an EMBL/GenBank/DDBJ whole genome shotgun (WGS) entry which is preliminary data.</text>
</comment>
<feature type="compositionally biased region" description="Gly residues" evidence="2">
    <location>
        <begin position="764"/>
        <end position="843"/>
    </location>
</feature>
<dbReference type="PROSITE" id="PS50022">
    <property type="entry name" value="FA58C_3"/>
    <property type="match status" value="1"/>
</dbReference>
<dbReference type="SUPFAM" id="SSF51126">
    <property type="entry name" value="Pectin lyase-like"/>
    <property type="match status" value="1"/>
</dbReference>
<organism evidence="4 5">
    <name type="scientific">Colwellia echini</name>
    <dbReference type="NCBI Taxonomy" id="1982103"/>
    <lineage>
        <taxon>Bacteria</taxon>
        <taxon>Pseudomonadati</taxon>
        <taxon>Pseudomonadota</taxon>
        <taxon>Gammaproteobacteria</taxon>
        <taxon>Alteromonadales</taxon>
        <taxon>Colwelliaceae</taxon>
        <taxon>Colwellia</taxon>
    </lineage>
</organism>
<feature type="region of interest" description="Disordered" evidence="2">
    <location>
        <begin position="1"/>
        <end position="38"/>
    </location>
</feature>
<dbReference type="InterPro" id="IPR012334">
    <property type="entry name" value="Pectin_lyas_fold"/>
</dbReference>
<sequence>TGGGDTGGGDTGGGDTGGGDTGGGDTGGGDTGGGDTGATCTAATEKTIAGALATAYQESKDAFGSLATDMDPATAWTVETVGSAPESITIKLAEVSTISQLSFLWLKSADTGRQVNYSVETSNDNATWETVLAPTTGANNAEDVYDTVDVTESEAQYVRITVTGSAASDWNNLAEVKILGCDSQVASLNLNDDSTLLGGTTYGLNNDAGSVSGMLSILDLDGDTFTTHTDATGTGGFGTFTIDAAGAWTYTLADISAVTDLAEGAELQDTFKVTTSDNTETTLSITITGVAVTVTPTPTPSDSNKVAKMTDTSTADTGELRYNLDGATTGKLTASLLIEAGKSESAYIGFFGSSTSTSNVVTDLKFGSSDVTTRDGVMTPVDYDADVWVDVEVSWTATQFTVKIGDNAAETYTPTTNSTTTPIENILFRFGGSSATETTAMFVDNIKLYSDAAGTNLIFEDDFESYAVNQSLDSHTNTAGTSDNNIEDINAPTTYHKNTQEVIVVEVEGSGDTGGEVDNSQSLAIGDTVAGDTGELRLKLADVNIDPLVTGKLEVSFKKVGDATNFAVDDDTDVKDAYIGIYGASANSGYDLVELRVKGHLDDGSFEIRNQDDVEVDSTFTQDDWVNVEITWDATTATAESGPLITMAINGVAVNAGVAFPTQDSGKTYTDDSNVTVKAFSDIMNGAQHIVFKFGDTDATVAGTFNIDNVKVYSDTAGTALVYSDDFENDKYSVTTALTSSNSVYTSQTQDAIIISGGLAGGDTGGGDTGGGDTGGGDTGGGDTGGGDTGGGDTGGGDTGGGDTGGGDTGGGDTGGGDTGGGDTGGGDTGGGDTGGGDTGGGVPNASFGTSGYSESIASNSDRALDVQIWFSDDDAGEEVIQTQDNVTTTYGTFSISTDDGDHKWQYTVNKDNADVLALTESSDPLTDIIPIFSVDGTESAITVTITGPEYLDTTMLVGGNTVPEINCTQTVTSISALEDAAEDLVAGDTLCLADNNYTGPLELRIDGMGTAEQPITVASVTASGAVISGGESSIRMGGEHIIVQGFVLRDGESGSSIIKFENSEECNYCRVTEVSVIDMDNGDFSASKWVEFYGHHNRVDHSYFSGKESRGALMVFGRWTSESDFNAYGFPADYALIDYNYFSDRAPAWGRGYAGSSDNEYEGIRIGLSTTHSAPSYTTVENNYFERIQGEAEIISNKSANNIIRNNTVRDSNGSIVSRHGEGANISNNFIFGDDNPFSGGIRLVDGEHTITNNYIEGARFLSSNWNGGIVLTTGDGSGDTDNGYQDVENVLVAYNTIVDSVNSLNVSGGNNNTAPSNVYFINNVIAGAIGPVIRTNDENMPSGTYDGNYVHGQSLSDDGTTSLAGFTFEDAMLEKDSNGLYRTTMSSPSLTAAVVDTGSFIQPTTDMDGQTRSDMTTSGADEESTSPVILQPLTPADVGPTIAPTPGKVYVQKVDIANHDFDSGDLTGWTDNGGVIVTSANAIDDVFSRGYSLKIDSNAANAAQTVIVEPNTNYTLSAFMKGTAQLSVTVDGQTYAAERKSSDYGFSSVSFSSGAATSAVITAMVDSGVTNEYVTDADFVGFKAGGDAWTLSESSNGGGGDVGTSSNTASGSDGSVKLGYTYLEHANSSPSVSQSISLDANKDYEFSLDLLVKSDSAGAAIILRIEGDNSVIIDDLELSMADMTDVDLDDGFERYTQAVNSADNTSATITISFKPQAIQGDTSATALDGKLSSDNAKENELRVDNVSLTAEGVPTDGTEAFFDSIRLVSMPLSEAESSAAENE</sequence>
<name>A0ABY3MTP6_9GAMM</name>
<dbReference type="InterPro" id="IPR011050">
    <property type="entry name" value="Pectin_lyase_fold/virulence"/>
</dbReference>
<gene>
    <name evidence="4" type="ORF">CWS31_015465</name>
</gene>
<evidence type="ECO:0000313" key="5">
    <source>
        <dbReference type="Proteomes" id="UP000815846"/>
    </source>
</evidence>
<dbReference type="Proteomes" id="UP000815846">
    <property type="component" value="Unassembled WGS sequence"/>
</dbReference>
<dbReference type="Gene3D" id="2.160.20.10">
    <property type="entry name" value="Single-stranded right-handed beta-helix, Pectin lyase-like"/>
    <property type="match status" value="1"/>
</dbReference>
<feature type="domain" description="F5/8 type C" evidence="3">
    <location>
        <begin position="31"/>
        <end position="181"/>
    </location>
</feature>
<dbReference type="InterPro" id="IPR006626">
    <property type="entry name" value="PbH1"/>
</dbReference>
<dbReference type="SUPFAM" id="SSF49785">
    <property type="entry name" value="Galactose-binding domain-like"/>
    <property type="match status" value="1"/>
</dbReference>
<evidence type="ECO:0000313" key="4">
    <source>
        <dbReference type="EMBL" id="TYK64497.1"/>
    </source>
</evidence>
<keyword evidence="1" id="KW-0378">Hydrolase</keyword>
<dbReference type="EMBL" id="PJAI02000024">
    <property type="protein sequence ID" value="TYK64497.1"/>
    <property type="molecule type" value="Genomic_DNA"/>
</dbReference>
<accession>A0ABY3MTP6</accession>
<dbReference type="Gene3D" id="2.60.120.260">
    <property type="entry name" value="Galactose-binding domain-like"/>
    <property type="match status" value="3"/>
</dbReference>
<feature type="region of interest" description="Disordered" evidence="2">
    <location>
        <begin position="1403"/>
        <end position="1427"/>
    </location>
</feature>
<dbReference type="InterPro" id="IPR000421">
    <property type="entry name" value="FA58C"/>
</dbReference>
<dbReference type="InterPro" id="IPR039513">
    <property type="entry name" value="PL-6"/>
</dbReference>
<dbReference type="InterPro" id="IPR008979">
    <property type="entry name" value="Galactose-bd-like_sf"/>
</dbReference>
<dbReference type="InterPro" id="IPR010221">
    <property type="entry name" value="VCBS_dom"/>
</dbReference>
<dbReference type="NCBIfam" id="TIGR01965">
    <property type="entry name" value="VCBS_repeat"/>
    <property type="match status" value="2"/>
</dbReference>
<dbReference type="Pfam" id="PF02018">
    <property type="entry name" value="CBM_4_9"/>
    <property type="match status" value="1"/>
</dbReference>
<feature type="compositionally biased region" description="Gly residues" evidence="2">
    <location>
        <begin position="1"/>
        <end position="36"/>
    </location>
</feature>
<evidence type="ECO:0000259" key="3">
    <source>
        <dbReference type="PROSITE" id="PS50022"/>
    </source>
</evidence>
<dbReference type="Pfam" id="PF00754">
    <property type="entry name" value="F5_F8_type_C"/>
    <property type="match status" value="1"/>
</dbReference>
<evidence type="ECO:0000256" key="1">
    <source>
        <dbReference type="ARBA" id="ARBA00022801"/>
    </source>
</evidence>
<feature type="region of interest" description="Disordered" evidence="2">
    <location>
        <begin position="764"/>
        <end position="848"/>
    </location>
</feature>
<feature type="compositionally biased region" description="Polar residues" evidence="2">
    <location>
        <begin position="1403"/>
        <end position="1421"/>
    </location>
</feature>
<dbReference type="CDD" id="cd14251">
    <property type="entry name" value="PL-6"/>
    <property type="match status" value="1"/>
</dbReference>
<protein>
    <recommendedName>
        <fullName evidence="3">F5/8 type C domain-containing protein</fullName>
    </recommendedName>
</protein>
<dbReference type="InterPro" id="IPR003305">
    <property type="entry name" value="CenC_carb-bd"/>
</dbReference>
<feature type="non-terminal residue" evidence="4">
    <location>
        <position position="1"/>
    </location>
</feature>
<dbReference type="Gene3D" id="2.60.40.10">
    <property type="entry name" value="Immunoglobulins"/>
    <property type="match status" value="1"/>
</dbReference>
<dbReference type="InterPro" id="IPR013783">
    <property type="entry name" value="Ig-like_fold"/>
</dbReference>
<proteinExistence type="predicted"/>
<reference evidence="4 5" key="1">
    <citation type="submission" date="2019-08" db="EMBL/GenBank/DDBJ databases">
        <title>Microbe sample from Colwellia echini.</title>
        <authorList>
            <person name="Christiansen L."/>
            <person name="Pathiraja D."/>
            <person name="Schultz-Johansen M."/>
            <person name="Choi I.-G."/>
            <person name="Stougaard P."/>
        </authorList>
    </citation>
    <scope>NUCLEOTIDE SEQUENCE [LARGE SCALE GENOMIC DNA]</scope>
    <source>
        <strain evidence="4 5">A3</strain>
    </source>
</reference>
<dbReference type="SMART" id="SM00710">
    <property type="entry name" value="PbH1"/>
    <property type="match status" value="5"/>
</dbReference>
<keyword evidence="5" id="KW-1185">Reference proteome</keyword>
<evidence type="ECO:0000256" key="2">
    <source>
        <dbReference type="SAM" id="MobiDB-lite"/>
    </source>
</evidence>